<dbReference type="PROSITE" id="PS00941">
    <property type="entry name" value="CARBOXYLESTERASE_B_2"/>
    <property type="match status" value="1"/>
</dbReference>
<dbReference type="EMBL" id="JBFTWV010000008">
    <property type="protein sequence ID" value="KAL2799401.1"/>
    <property type="molecule type" value="Genomic_DNA"/>
</dbReference>
<feature type="domain" description="Carboxylesterase type B" evidence="2">
    <location>
        <begin position="22"/>
        <end position="521"/>
    </location>
</feature>
<evidence type="ECO:0000259" key="2">
    <source>
        <dbReference type="Pfam" id="PF00135"/>
    </source>
</evidence>
<dbReference type="Pfam" id="PF00135">
    <property type="entry name" value="COesterase"/>
    <property type="match status" value="1"/>
</dbReference>
<dbReference type="PANTHER" id="PTHR11559">
    <property type="entry name" value="CARBOXYLESTERASE"/>
    <property type="match status" value="1"/>
</dbReference>
<protein>
    <submittedName>
        <fullName evidence="3">Carboxylesterase</fullName>
    </submittedName>
</protein>
<dbReference type="InterPro" id="IPR050309">
    <property type="entry name" value="Type-B_Carboxylest/Lipase"/>
</dbReference>
<dbReference type="Gene3D" id="3.40.50.1820">
    <property type="entry name" value="alpha/beta hydrolase"/>
    <property type="match status" value="1"/>
</dbReference>
<gene>
    <name evidence="3" type="ORF">BJX66DRAFT_352749</name>
</gene>
<evidence type="ECO:0000313" key="3">
    <source>
        <dbReference type="EMBL" id="KAL2799401.1"/>
    </source>
</evidence>
<evidence type="ECO:0000313" key="4">
    <source>
        <dbReference type="Proteomes" id="UP001610563"/>
    </source>
</evidence>
<feature type="chain" id="PRO_5045359801" evidence="1">
    <location>
        <begin position="20"/>
        <end position="615"/>
    </location>
</feature>
<reference evidence="3 4" key="1">
    <citation type="submission" date="2024-07" db="EMBL/GenBank/DDBJ databases">
        <title>Section-level genome sequencing and comparative genomics of Aspergillus sections Usti and Cavernicolus.</title>
        <authorList>
            <consortium name="Lawrence Berkeley National Laboratory"/>
            <person name="Nybo J.L."/>
            <person name="Vesth T.C."/>
            <person name="Theobald S."/>
            <person name="Frisvad J.C."/>
            <person name="Larsen T.O."/>
            <person name="Kjaerboelling I."/>
            <person name="Rothschild-Mancinelli K."/>
            <person name="Lyhne E.K."/>
            <person name="Kogle M.E."/>
            <person name="Barry K."/>
            <person name="Clum A."/>
            <person name="Na H."/>
            <person name="Ledsgaard L."/>
            <person name="Lin J."/>
            <person name="Lipzen A."/>
            <person name="Kuo A."/>
            <person name="Riley R."/>
            <person name="Mondo S."/>
            <person name="Labutti K."/>
            <person name="Haridas S."/>
            <person name="Pangalinan J."/>
            <person name="Salamov A.A."/>
            <person name="Simmons B.A."/>
            <person name="Magnuson J.K."/>
            <person name="Chen J."/>
            <person name="Drula E."/>
            <person name="Henrissat B."/>
            <person name="Wiebenga A."/>
            <person name="Lubbers R.J."/>
            <person name="Gomes A.C."/>
            <person name="Makela M.R."/>
            <person name="Stajich J."/>
            <person name="Grigoriev I.V."/>
            <person name="Mortensen U.H."/>
            <person name="De Vries R.P."/>
            <person name="Baker S.E."/>
            <person name="Andersen M.R."/>
        </authorList>
    </citation>
    <scope>NUCLEOTIDE SEQUENCE [LARGE SCALE GENOMIC DNA]</scope>
    <source>
        <strain evidence="3 4">CBS 209.92</strain>
    </source>
</reference>
<dbReference type="InterPro" id="IPR019819">
    <property type="entry name" value="Carboxylesterase_B_CS"/>
</dbReference>
<dbReference type="InterPro" id="IPR002018">
    <property type="entry name" value="CarbesteraseB"/>
</dbReference>
<keyword evidence="4" id="KW-1185">Reference proteome</keyword>
<evidence type="ECO:0000256" key="1">
    <source>
        <dbReference type="SAM" id="SignalP"/>
    </source>
</evidence>
<keyword evidence="1" id="KW-0732">Signal</keyword>
<proteinExistence type="predicted"/>
<organism evidence="3 4">
    <name type="scientific">Aspergillus keveii</name>
    <dbReference type="NCBI Taxonomy" id="714993"/>
    <lineage>
        <taxon>Eukaryota</taxon>
        <taxon>Fungi</taxon>
        <taxon>Dikarya</taxon>
        <taxon>Ascomycota</taxon>
        <taxon>Pezizomycotina</taxon>
        <taxon>Eurotiomycetes</taxon>
        <taxon>Eurotiomycetidae</taxon>
        <taxon>Eurotiales</taxon>
        <taxon>Aspergillaceae</taxon>
        <taxon>Aspergillus</taxon>
        <taxon>Aspergillus subgen. Nidulantes</taxon>
    </lineage>
</organism>
<sequence length="615" mass="63698">MRLLSSTTALSALAGVALASSSPSVVTDAGTLNGGKCSGGQDAVFYKGVPFAEPPVGELRFEPPQAYSGQYPDGSLNATSSAPACIQFGSSTVPPGTKSEDCLYLDIWTPSTATPDSHLPVKVWIFGGSDTEGGTSYPLYDGCNLAEHGAVVVALNYRLGPLGFLTLESAGIQGNQGIQDLILAFEWVKQNIDAFGGDPDKVLAFGQSAGATDLYAIATLPQAPSLFKGAIIESIALPQLTATSAAQKLGASFANTLGCSPNDKSCLQSASASDIQNAFSSDPYTGAEDGYDIRVTTSQTPRYWPIVDGTVIKENPLDRGSQVPAVFGYNQQEGTLDAISAYNSPTTIASLTAANYTSFLKTNFGSAAQSIAKYYPLSAYEAAVAELGLTAGAGVFEAIAHVLTDVHFKCPTYRSAVATAQNGNGVNQGWVYEFTHNNTCSWLDTLVPIADDLSFLGAAHTAEIPFVFANLDFDYTGEGVNYTCKSTDAERALSEEMISLWTAMAETGNPFTEAIAWPEFSITASGANTPGMVFGNSSTPGTIDFSVCKLWAQVSAMLDGDGNSTAPSPSGSSIVAPSATASPTSAVPFEGGAVSVSARGSIVASLFAVVAAILT</sequence>
<comment type="caution">
    <text evidence="3">The sequence shown here is derived from an EMBL/GenBank/DDBJ whole genome shotgun (WGS) entry which is preliminary data.</text>
</comment>
<dbReference type="InterPro" id="IPR029058">
    <property type="entry name" value="AB_hydrolase_fold"/>
</dbReference>
<dbReference type="Proteomes" id="UP001610563">
    <property type="component" value="Unassembled WGS sequence"/>
</dbReference>
<feature type="signal peptide" evidence="1">
    <location>
        <begin position="1"/>
        <end position="19"/>
    </location>
</feature>
<dbReference type="SUPFAM" id="SSF53474">
    <property type="entry name" value="alpha/beta-Hydrolases"/>
    <property type="match status" value="1"/>
</dbReference>
<accession>A0ABR4GK65</accession>
<name>A0ABR4GK65_9EURO</name>